<accession>A0A9N7TRI3</accession>
<dbReference type="AlphaFoldDB" id="A0A9N7TRI3"/>
<sequence>MSPAAQAARGPAANGSARLSAGGGAAANRIAAPCRDAEAAPSEPGSDGTDSLREAEPAAGFQGCGEKSPSCSFTTNRCVTVCYFVFASRTHDPDTRILHLLKWRGVPRRMERRQV</sequence>
<reference evidence="2" key="1">
    <citation type="submission" date="2020-03" db="EMBL/GenBank/DDBJ databases">
        <authorList>
            <person name="Weist P."/>
        </authorList>
    </citation>
    <scope>NUCLEOTIDE SEQUENCE</scope>
</reference>
<feature type="region of interest" description="Disordered" evidence="1">
    <location>
        <begin position="1"/>
        <end position="70"/>
    </location>
</feature>
<keyword evidence="3" id="KW-1185">Reference proteome</keyword>
<comment type="caution">
    <text evidence="2">The sequence shown here is derived from an EMBL/GenBank/DDBJ whole genome shotgun (WGS) entry which is preliminary data.</text>
</comment>
<name>A0A9N7TRI3_PLEPL</name>
<dbReference type="EMBL" id="CADEAL010000276">
    <property type="protein sequence ID" value="CAB1417652.1"/>
    <property type="molecule type" value="Genomic_DNA"/>
</dbReference>
<organism evidence="2 3">
    <name type="scientific">Pleuronectes platessa</name>
    <name type="common">European plaice</name>
    <dbReference type="NCBI Taxonomy" id="8262"/>
    <lineage>
        <taxon>Eukaryota</taxon>
        <taxon>Metazoa</taxon>
        <taxon>Chordata</taxon>
        <taxon>Craniata</taxon>
        <taxon>Vertebrata</taxon>
        <taxon>Euteleostomi</taxon>
        <taxon>Actinopterygii</taxon>
        <taxon>Neopterygii</taxon>
        <taxon>Teleostei</taxon>
        <taxon>Neoteleostei</taxon>
        <taxon>Acanthomorphata</taxon>
        <taxon>Carangaria</taxon>
        <taxon>Pleuronectiformes</taxon>
        <taxon>Pleuronectoidei</taxon>
        <taxon>Pleuronectidae</taxon>
        <taxon>Pleuronectes</taxon>
    </lineage>
</organism>
<evidence type="ECO:0000313" key="2">
    <source>
        <dbReference type="EMBL" id="CAB1417652.1"/>
    </source>
</evidence>
<evidence type="ECO:0000256" key="1">
    <source>
        <dbReference type="SAM" id="MobiDB-lite"/>
    </source>
</evidence>
<evidence type="ECO:0000313" key="3">
    <source>
        <dbReference type="Proteomes" id="UP001153269"/>
    </source>
</evidence>
<dbReference type="Proteomes" id="UP001153269">
    <property type="component" value="Unassembled WGS sequence"/>
</dbReference>
<gene>
    <name evidence="2" type="ORF">PLEPLA_LOCUS5471</name>
</gene>
<feature type="compositionally biased region" description="Low complexity" evidence="1">
    <location>
        <begin position="1"/>
        <end position="32"/>
    </location>
</feature>
<protein>
    <submittedName>
        <fullName evidence="2">Uncharacterized protein</fullName>
    </submittedName>
</protein>
<proteinExistence type="predicted"/>